<dbReference type="PRINTS" id="PR00719">
    <property type="entry name" value="LMWPTPASE"/>
</dbReference>
<comment type="catalytic activity">
    <reaction evidence="5">
        <text>O-phospho-L-tyrosyl-[protein] + H2O = L-tyrosyl-[protein] + phosphate</text>
        <dbReference type="Rhea" id="RHEA:10684"/>
        <dbReference type="Rhea" id="RHEA-COMP:10136"/>
        <dbReference type="Rhea" id="RHEA-COMP:20101"/>
        <dbReference type="ChEBI" id="CHEBI:15377"/>
        <dbReference type="ChEBI" id="CHEBI:43474"/>
        <dbReference type="ChEBI" id="CHEBI:46858"/>
        <dbReference type="ChEBI" id="CHEBI:61978"/>
        <dbReference type="EC" id="3.1.3.48"/>
    </reaction>
</comment>
<dbReference type="InterPro" id="IPR017867">
    <property type="entry name" value="Tyr_phospatase_low_mol_wt"/>
</dbReference>
<evidence type="ECO:0000256" key="4">
    <source>
        <dbReference type="ARBA" id="ARBA00022912"/>
    </source>
</evidence>
<comment type="caution">
    <text evidence="7">The sequence shown here is derived from an EMBL/GenBank/DDBJ whole genome shotgun (WGS) entry which is preliminary data.</text>
</comment>
<dbReference type="InterPro" id="IPR050438">
    <property type="entry name" value="LMW_PTPase"/>
</dbReference>
<feature type="domain" description="Phosphotyrosine protein phosphatase I" evidence="6">
    <location>
        <begin position="42"/>
        <end position="182"/>
    </location>
</feature>
<dbReference type="SUPFAM" id="SSF52788">
    <property type="entry name" value="Phosphotyrosine protein phosphatases I"/>
    <property type="match status" value="1"/>
</dbReference>
<protein>
    <recommendedName>
        <fullName evidence="2">protein-tyrosine-phosphatase</fullName>
        <ecNumber evidence="2">3.1.3.48</ecNumber>
    </recommendedName>
</protein>
<accession>A0ABW0JK64</accession>
<evidence type="ECO:0000256" key="1">
    <source>
        <dbReference type="ARBA" id="ARBA00011063"/>
    </source>
</evidence>
<sequence>MSATAAAAAVPRFATVPEERSSARAAGASGAGHTEQSAGVFNKVLILCVGNICRSPTAEYLLRRQLAGRDVQVTSAGLGALVGHPVEGHAMELLQEHGIDASPHRARQLDAQMLREAELVLGMERRHLAAAARLAPEASGKLFLLGRWLEFDDVPDPYRQPRQAFEDVYGLIERGVDSWLRYL</sequence>
<dbReference type="CDD" id="cd16343">
    <property type="entry name" value="LMWPTP"/>
    <property type="match status" value="1"/>
</dbReference>
<dbReference type="PANTHER" id="PTHR11717">
    <property type="entry name" value="LOW MOLECULAR WEIGHT PROTEIN TYROSINE PHOSPHATASE"/>
    <property type="match status" value="1"/>
</dbReference>
<comment type="similarity">
    <text evidence="1">Belongs to the low molecular weight phosphotyrosine protein phosphatase family.</text>
</comment>
<dbReference type="SMART" id="SM00226">
    <property type="entry name" value="LMWPc"/>
    <property type="match status" value="1"/>
</dbReference>
<evidence type="ECO:0000259" key="6">
    <source>
        <dbReference type="SMART" id="SM00226"/>
    </source>
</evidence>
<dbReference type="EC" id="3.1.3.48" evidence="2"/>
<evidence type="ECO:0000256" key="5">
    <source>
        <dbReference type="ARBA" id="ARBA00051722"/>
    </source>
</evidence>
<dbReference type="InterPro" id="IPR036196">
    <property type="entry name" value="Ptyr_pPase_sf"/>
</dbReference>
<evidence type="ECO:0000313" key="8">
    <source>
        <dbReference type="Proteomes" id="UP001596013"/>
    </source>
</evidence>
<evidence type="ECO:0000256" key="3">
    <source>
        <dbReference type="ARBA" id="ARBA00022801"/>
    </source>
</evidence>
<evidence type="ECO:0000313" key="7">
    <source>
        <dbReference type="EMBL" id="MFC5436384.1"/>
    </source>
</evidence>
<evidence type="ECO:0000256" key="2">
    <source>
        <dbReference type="ARBA" id="ARBA00013064"/>
    </source>
</evidence>
<reference evidence="8" key="1">
    <citation type="journal article" date="2019" name="Int. J. Syst. Evol. Microbiol.">
        <title>The Global Catalogue of Microorganisms (GCM) 10K type strain sequencing project: providing services to taxonomists for standard genome sequencing and annotation.</title>
        <authorList>
            <consortium name="The Broad Institute Genomics Platform"/>
            <consortium name="The Broad Institute Genome Sequencing Center for Infectious Disease"/>
            <person name="Wu L."/>
            <person name="Ma J."/>
        </authorList>
    </citation>
    <scope>NUCLEOTIDE SEQUENCE [LARGE SCALE GENOMIC DNA]</scope>
    <source>
        <strain evidence="8">JCM 17130</strain>
    </source>
</reference>
<dbReference type="Proteomes" id="UP001596013">
    <property type="component" value="Unassembled WGS sequence"/>
</dbReference>
<gene>
    <name evidence="7" type="ORF">ACFPME_07430</name>
</gene>
<dbReference type="Pfam" id="PF01451">
    <property type="entry name" value="LMWPc"/>
    <property type="match status" value="1"/>
</dbReference>
<keyword evidence="4" id="KW-0904">Protein phosphatase</keyword>
<name>A0ABW0JK64_9GAMM</name>
<organism evidence="7 8">
    <name type="scientific">Rhodanobacter umsongensis</name>
    <dbReference type="NCBI Taxonomy" id="633153"/>
    <lineage>
        <taxon>Bacteria</taxon>
        <taxon>Pseudomonadati</taxon>
        <taxon>Pseudomonadota</taxon>
        <taxon>Gammaproteobacteria</taxon>
        <taxon>Lysobacterales</taxon>
        <taxon>Rhodanobacteraceae</taxon>
        <taxon>Rhodanobacter</taxon>
    </lineage>
</organism>
<proteinExistence type="inferred from homology"/>
<dbReference type="InterPro" id="IPR023485">
    <property type="entry name" value="Ptyr_pPase"/>
</dbReference>
<dbReference type="EMBL" id="JBHSMK010000004">
    <property type="protein sequence ID" value="MFC5436384.1"/>
    <property type="molecule type" value="Genomic_DNA"/>
</dbReference>
<dbReference type="RefSeq" id="WP_377303708.1">
    <property type="nucleotide sequence ID" value="NZ_JBHSMK010000004.1"/>
</dbReference>
<keyword evidence="8" id="KW-1185">Reference proteome</keyword>
<dbReference type="PANTHER" id="PTHR11717:SF31">
    <property type="entry name" value="LOW MOLECULAR WEIGHT PROTEIN-TYROSINE-PHOSPHATASE ETP-RELATED"/>
    <property type="match status" value="1"/>
</dbReference>
<dbReference type="GO" id="GO:0004725">
    <property type="term" value="F:protein tyrosine phosphatase activity"/>
    <property type="evidence" value="ECO:0007669"/>
    <property type="project" value="UniProtKB-EC"/>
</dbReference>
<keyword evidence="3 7" id="KW-0378">Hydrolase</keyword>
<dbReference type="Gene3D" id="3.40.50.2300">
    <property type="match status" value="1"/>
</dbReference>